<dbReference type="AlphaFoldDB" id="A0A0G1ENU5"/>
<evidence type="ECO:0000313" key="1">
    <source>
        <dbReference type="EMBL" id="KKT11731.1"/>
    </source>
</evidence>
<dbReference type="InterPro" id="IPR038116">
    <property type="entry name" value="TrpR-like_sf"/>
</dbReference>
<gene>
    <name evidence="1" type="ORF">UV91_C0002G0025</name>
</gene>
<name>A0A0G1ENU5_9BACT</name>
<dbReference type="Gene3D" id="1.10.1270.10">
    <property type="entry name" value="TrpR-like"/>
    <property type="match status" value="1"/>
</dbReference>
<dbReference type="SUPFAM" id="SSF48295">
    <property type="entry name" value="TrpR-like"/>
    <property type="match status" value="1"/>
</dbReference>
<dbReference type="InterPro" id="IPR010921">
    <property type="entry name" value="Trp_repressor/repl_initiator"/>
</dbReference>
<proteinExistence type="predicted"/>
<protein>
    <recommendedName>
        <fullName evidence="3">TrpR like protein, YerC/YecD</fullName>
    </recommendedName>
</protein>
<dbReference type="GO" id="GO:0043565">
    <property type="term" value="F:sequence-specific DNA binding"/>
    <property type="evidence" value="ECO:0007669"/>
    <property type="project" value="InterPro"/>
</dbReference>
<reference evidence="1 2" key="1">
    <citation type="journal article" date="2015" name="Nature">
        <title>rRNA introns, odd ribosomes, and small enigmatic genomes across a large radiation of phyla.</title>
        <authorList>
            <person name="Brown C.T."/>
            <person name="Hug L.A."/>
            <person name="Thomas B.C."/>
            <person name="Sharon I."/>
            <person name="Castelle C.J."/>
            <person name="Singh A."/>
            <person name="Wilkins M.J."/>
            <person name="Williams K.H."/>
            <person name="Banfield J.F."/>
        </authorList>
    </citation>
    <scope>NUCLEOTIDE SEQUENCE [LARGE SCALE GENOMIC DNA]</scope>
</reference>
<evidence type="ECO:0008006" key="3">
    <source>
        <dbReference type="Google" id="ProtNLM"/>
    </source>
</evidence>
<dbReference type="GO" id="GO:0003700">
    <property type="term" value="F:DNA-binding transcription factor activity"/>
    <property type="evidence" value="ECO:0007669"/>
    <property type="project" value="InterPro"/>
</dbReference>
<comment type="caution">
    <text evidence="1">The sequence shown here is derived from an EMBL/GenBank/DDBJ whole genome shotgun (WGS) entry which is preliminary data.</text>
</comment>
<dbReference type="EMBL" id="LCGH01000002">
    <property type="protein sequence ID" value="KKT11731.1"/>
    <property type="molecule type" value="Genomic_DNA"/>
</dbReference>
<evidence type="ECO:0000313" key="2">
    <source>
        <dbReference type="Proteomes" id="UP000033907"/>
    </source>
</evidence>
<sequence length="139" mass="16543">MPHVSPRRLNKKTFQMLMRQFYNALEEADARTKVALMFKEIFTKTEKVMLAKRITLIYLLSKEMPFEKIGEILHLSSATISRYSVGKEREKYRETLRILRRRGKFLDILEKILQAGLPPRGRGRWKKIYRLTEKNIDGK</sequence>
<dbReference type="InterPro" id="IPR000831">
    <property type="entry name" value="Trp_repress"/>
</dbReference>
<accession>A0A0G1ENU5</accession>
<dbReference type="Pfam" id="PF01371">
    <property type="entry name" value="Trp_repressor"/>
    <property type="match status" value="1"/>
</dbReference>
<organism evidence="1 2">
    <name type="scientific">Candidatus Nomurabacteria bacterium GW2011_GWF2_43_24</name>
    <dbReference type="NCBI Taxonomy" id="1618778"/>
    <lineage>
        <taxon>Bacteria</taxon>
        <taxon>Candidatus Nomuraibacteriota</taxon>
    </lineage>
</organism>
<dbReference type="Proteomes" id="UP000033907">
    <property type="component" value="Unassembled WGS sequence"/>
</dbReference>